<dbReference type="PANTHER" id="PTHR30126:SF88">
    <property type="entry name" value="TRANSCRIPTIONAL REGULATOR-RELATED"/>
    <property type="match status" value="1"/>
</dbReference>
<dbReference type="InterPro" id="IPR036390">
    <property type="entry name" value="WH_DNA-bd_sf"/>
</dbReference>
<evidence type="ECO:0000256" key="1">
    <source>
        <dbReference type="ARBA" id="ARBA00009437"/>
    </source>
</evidence>
<dbReference type="Gene3D" id="1.10.10.10">
    <property type="entry name" value="Winged helix-like DNA-binding domain superfamily/Winged helix DNA-binding domain"/>
    <property type="match status" value="1"/>
</dbReference>
<keyword evidence="3" id="KW-0238">DNA-binding</keyword>
<dbReference type="PROSITE" id="PS50931">
    <property type="entry name" value="HTH_LYSR"/>
    <property type="match status" value="1"/>
</dbReference>
<dbReference type="EMBL" id="JAPIVE010000001">
    <property type="protein sequence ID" value="MCX2522990.1"/>
    <property type="molecule type" value="Genomic_DNA"/>
</dbReference>
<evidence type="ECO:0000313" key="7">
    <source>
        <dbReference type="Proteomes" id="UP001165678"/>
    </source>
</evidence>
<evidence type="ECO:0000259" key="5">
    <source>
        <dbReference type="PROSITE" id="PS50931"/>
    </source>
</evidence>
<feature type="domain" description="HTH lysR-type" evidence="5">
    <location>
        <begin position="4"/>
        <end position="61"/>
    </location>
</feature>
<dbReference type="GO" id="GO:0003700">
    <property type="term" value="F:DNA-binding transcription factor activity"/>
    <property type="evidence" value="ECO:0007669"/>
    <property type="project" value="InterPro"/>
</dbReference>
<dbReference type="SUPFAM" id="SSF53850">
    <property type="entry name" value="Periplasmic binding protein-like II"/>
    <property type="match status" value="1"/>
</dbReference>
<dbReference type="Pfam" id="PF00126">
    <property type="entry name" value="HTH_1"/>
    <property type="match status" value="1"/>
</dbReference>
<dbReference type="GO" id="GO:0000976">
    <property type="term" value="F:transcription cis-regulatory region binding"/>
    <property type="evidence" value="ECO:0007669"/>
    <property type="project" value="TreeGrafter"/>
</dbReference>
<comment type="similarity">
    <text evidence="1">Belongs to the LysR transcriptional regulatory family.</text>
</comment>
<name>A0AA41ZLH7_9GAMM</name>
<protein>
    <submittedName>
        <fullName evidence="6">LysR family transcriptional regulator</fullName>
    </submittedName>
</protein>
<proteinExistence type="inferred from homology"/>
<evidence type="ECO:0000313" key="6">
    <source>
        <dbReference type="EMBL" id="MCX2522990.1"/>
    </source>
</evidence>
<comment type="caution">
    <text evidence="6">The sequence shown here is derived from an EMBL/GenBank/DDBJ whole genome shotgun (WGS) entry which is preliminary data.</text>
</comment>
<dbReference type="InterPro" id="IPR005119">
    <property type="entry name" value="LysR_subst-bd"/>
</dbReference>
<dbReference type="InterPro" id="IPR036388">
    <property type="entry name" value="WH-like_DNA-bd_sf"/>
</dbReference>
<dbReference type="PANTHER" id="PTHR30126">
    <property type="entry name" value="HTH-TYPE TRANSCRIPTIONAL REGULATOR"/>
    <property type="match status" value="1"/>
</dbReference>
<evidence type="ECO:0000256" key="3">
    <source>
        <dbReference type="ARBA" id="ARBA00023125"/>
    </source>
</evidence>
<organism evidence="6 7">
    <name type="scientific">Larsenimonas rhizosphaerae</name>
    <dbReference type="NCBI Taxonomy" id="2944682"/>
    <lineage>
        <taxon>Bacteria</taxon>
        <taxon>Pseudomonadati</taxon>
        <taxon>Pseudomonadota</taxon>
        <taxon>Gammaproteobacteria</taxon>
        <taxon>Oceanospirillales</taxon>
        <taxon>Halomonadaceae</taxon>
        <taxon>Larsenimonas</taxon>
    </lineage>
</organism>
<keyword evidence="7" id="KW-1185">Reference proteome</keyword>
<gene>
    <name evidence="6" type="ORF">OQ287_01920</name>
</gene>
<accession>A0AA41ZLH7</accession>
<keyword evidence="2" id="KW-0805">Transcription regulation</keyword>
<dbReference type="InterPro" id="IPR000847">
    <property type="entry name" value="LysR_HTH_N"/>
</dbReference>
<dbReference type="Pfam" id="PF03466">
    <property type="entry name" value="LysR_substrate"/>
    <property type="match status" value="1"/>
</dbReference>
<reference evidence="6" key="1">
    <citation type="submission" date="2022-11" db="EMBL/GenBank/DDBJ databases">
        <title>Larsenimonas rhizosphaerae sp. nov., isolated from a tidal mudflat.</title>
        <authorList>
            <person name="Lee S.D."/>
            <person name="Kim I.S."/>
        </authorList>
    </citation>
    <scope>NUCLEOTIDE SEQUENCE</scope>
    <source>
        <strain evidence="6">GH2-1</strain>
    </source>
</reference>
<dbReference type="RefSeq" id="WP_250936333.1">
    <property type="nucleotide sequence ID" value="NZ_JAMLJK010000001.1"/>
</dbReference>
<dbReference type="AlphaFoldDB" id="A0AA41ZLH7"/>
<evidence type="ECO:0000256" key="2">
    <source>
        <dbReference type="ARBA" id="ARBA00023015"/>
    </source>
</evidence>
<dbReference type="SUPFAM" id="SSF46785">
    <property type="entry name" value="Winged helix' DNA-binding domain"/>
    <property type="match status" value="1"/>
</dbReference>
<evidence type="ECO:0000256" key="4">
    <source>
        <dbReference type="ARBA" id="ARBA00023163"/>
    </source>
</evidence>
<dbReference type="Gene3D" id="3.40.190.290">
    <property type="match status" value="1"/>
</dbReference>
<keyword evidence="4" id="KW-0804">Transcription</keyword>
<dbReference type="Proteomes" id="UP001165678">
    <property type="component" value="Unassembled WGS sequence"/>
</dbReference>
<sequence length="305" mass="33261">MSKITLSQWQMLAAVADHGGFARAADVIHKSPSTINHAVHKLEDQLGVKLLVVDGRQVRLSEAGGLLLRRARQLLEGAEALENVAGSLAEGLEPEISIAVDQIFPTDALSKALDGFSVRYPHTRIQLHETVLKGGVEMLQAGEVDLLISGVEPSGFLGELLVTVRFIAVAHSAHALHQLDRALDLRDLHQHRQIVVRDSARQNAMDSGWLKAEQRWTVSHVSTALDMLSRGLGFCWVSETRLNDDRSPADILPLPLKAGGIREVPVRLYYLDMDSAGPATRALAEELQKALAGCNDCQDSNENES</sequence>